<keyword evidence="3" id="KW-0472">Membrane</keyword>
<dbReference type="Proteomes" id="UP000258309">
    <property type="component" value="Unassembled WGS sequence"/>
</dbReference>
<gene>
    <name evidence="5" type="ORF">B7463_g10076</name>
</gene>
<evidence type="ECO:0000313" key="6">
    <source>
        <dbReference type="Proteomes" id="UP000258309"/>
    </source>
</evidence>
<evidence type="ECO:0000256" key="1">
    <source>
        <dbReference type="ARBA" id="ARBA00022857"/>
    </source>
</evidence>
<keyword evidence="3" id="KW-0812">Transmembrane</keyword>
<dbReference type="STRING" id="5539.A0A3E2GYR0"/>
<evidence type="ECO:0000259" key="4">
    <source>
        <dbReference type="Pfam" id="PF05368"/>
    </source>
</evidence>
<organism evidence="5 6">
    <name type="scientific">Scytalidium lignicola</name>
    <name type="common">Hyphomycete</name>
    <dbReference type="NCBI Taxonomy" id="5539"/>
    <lineage>
        <taxon>Eukaryota</taxon>
        <taxon>Fungi</taxon>
        <taxon>Dikarya</taxon>
        <taxon>Ascomycota</taxon>
        <taxon>Pezizomycotina</taxon>
        <taxon>Leotiomycetes</taxon>
        <taxon>Leotiomycetes incertae sedis</taxon>
        <taxon>Scytalidium</taxon>
    </lineage>
</organism>
<dbReference type="GO" id="GO:0016491">
    <property type="term" value="F:oxidoreductase activity"/>
    <property type="evidence" value="ECO:0007669"/>
    <property type="project" value="UniProtKB-KW"/>
</dbReference>
<proteinExistence type="predicted"/>
<dbReference type="SUPFAM" id="SSF51735">
    <property type="entry name" value="NAD(P)-binding Rossmann-fold domains"/>
    <property type="match status" value="1"/>
</dbReference>
<feature type="non-terminal residue" evidence="5">
    <location>
        <position position="1"/>
    </location>
</feature>
<dbReference type="PANTHER" id="PTHR47706:SF11">
    <property type="entry name" value="ISOFLAVONE REDUCTASE FAMILY PROTEIN (AFU_ORTHOLOGUE AFUA_1G12510)"/>
    <property type="match status" value="1"/>
</dbReference>
<dbReference type="Gene3D" id="3.40.50.720">
    <property type="entry name" value="NAD(P)-binding Rossmann-like Domain"/>
    <property type="match status" value="1"/>
</dbReference>
<keyword evidence="2" id="KW-0560">Oxidoreductase</keyword>
<dbReference type="OrthoDB" id="419598at2759"/>
<feature type="transmembrane region" description="Helical" evidence="3">
    <location>
        <begin position="12"/>
        <end position="30"/>
    </location>
</feature>
<dbReference type="EMBL" id="NCSJ02000273">
    <property type="protein sequence ID" value="RFU26259.1"/>
    <property type="molecule type" value="Genomic_DNA"/>
</dbReference>
<name>A0A3E2GYR0_SCYLI</name>
<dbReference type="InterPro" id="IPR051609">
    <property type="entry name" value="NmrA/Isoflavone_reductase-like"/>
</dbReference>
<evidence type="ECO:0000313" key="5">
    <source>
        <dbReference type="EMBL" id="RFU26259.1"/>
    </source>
</evidence>
<dbReference type="OMA" id="AHEKPHQ"/>
<evidence type="ECO:0000256" key="3">
    <source>
        <dbReference type="SAM" id="Phobius"/>
    </source>
</evidence>
<accession>A0A3E2GYR0</accession>
<feature type="domain" description="NmrA-like" evidence="4">
    <location>
        <begin position="10"/>
        <end position="247"/>
    </location>
</feature>
<sequence>MSSSREPQPKRILLFGATGVIGVYILDALIQTQPHFEKVGIFTSPGTVEQKATQIQSLKDQGVEVIAGYDTVVSAVGRNVIAAQIDLIRWAEDTPSITYFYPSEYGTDIEYGPQSATEKPHQLKLKVRSYIRSSVKRLKYTYVVTGPYADLYIGKMDSEKAKKIGHYDAQTKEAILIGSGEDRVSLTTMADVGKFVVASLQHPEVSVNRALKVHSFTTTPNEILAEFQRQTGEIWKVAYTPLNELKKLEQEAWAVGDPLATVYTLRRIWTEGGTLYDKTDNEAIGVVVTDTLGSMVKRAIEKETSAFRSGEL</sequence>
<comment type="caution">
    <text evidence="5">The sequence shown here is derived from an EMBL/GenBank/DDBJ whole genome shotgun (WGS) entry which is preliminary data.</text>
</comment>
<reference evidence="5 6" key="1">
    <citation type="submission" date="2018-05" db="EMBL/GenBank/DDBJ databases">
        <title>Draft genome sequence of Scytalidium lignicola DSM 105466, a ubiquitous saprotrophic fungus.</title>
        <authorList>
            <person name="Buettner E."/>
            <person name="Gebauer A.M."/>
            <person name="Hofrichter M."/>
            <person name="Liers C."/>
            <person name="Kellner H."/>
        </authorList>
    </citation>
    <scope>NUCLEOTIDE SEQUENCE [LARGE SCALE GENOMIC DNA]</scope>
    <source>
        <strain evidence="5 6">DSM 105466</strain>
    </source>
</reference>
<dbReference type="PANTHER" id="PTHR47706">
    <property type="entry name" value="NMRA-LIKE FAMILY PROTEIN"/>
    <property type="match status" value="1"/>
</dbReference>
<feature type="non-terminal residue" evidence="5">
    <location>
        <position position="312"/>
    </location>
</feature>
<evidence type="ECO:0000256" key="2">
    <source>
        <dbReference type="ARBA" id="ARBA00023002"/>
    </source>
</evidence>
<keyword evidence="1" id="KW-0521">NADP</keyword>
<keyword evidence="3" id="KW-1133">Transmembrane helix</keyword>
<dbReference type="AlphaFoldDB" id="A0A3E2GYR0"/>
<protein>
    <recommendedName>
        <fullName evidence="4">NmrA-like domain-containing protein</fullName>
    </recommendedName>
</protein>
<dbReference type="InterPro" id="IPR008030">
    <property type="entry name" value="NmrA-like"/>
</dbReference>
<dbReference type="Pfam" id="PF05368">
    <property type="entry name" value="NmrA"/>
    <property type="match status" value="1"/>
</dbReference>
<dbReference type="Gene3D" id="3.90.25.10">
    <property type="entry name" value="UDP-galactose 4-epimerase, domain 1"/>
    <property type="match status" value="1"/>
</dbReference>
<keyword evidence="6" id="KW-1185">Reference proteome</keyword>
<dbReference type="InterPro" id="IPR036291">
    <property type="entry name" value="NAD(P)-bd_dom_sf"/>
</dbReference>